<dbReference type="PANTHER" id="PTHR43124">
    <property type="entry name" value="PURINE EFFLUX PUMP PBUE"/>
    <property type="match status" value="1"/>
</dbReference>
<gene>
    <name evidence="8" type="ORF">ACFQ14_14275</name>
</gene>
<feature type="transmembrane region" description="Helical" evidence="6">
    <location>
        <begin position="300"/>
        <end position="322"/>
    </location>
</feature>
<keyword evidence="9" id="KW-1185">Reference proteome</keyword>
<evidence type="ECO:0000256" key="1">
    <source>
        <dbReference type="ARBA" id="ARBA00004651"/>
    </source>
</evidence>
<feature type="domain" description="Major facilitator superfamily (MFS) profile" evidence="7">
    <location>
        <begin position="3"/>
        <end position="392"/>
    </location>
</feature>
<feature type="transmembrane region" description="Helical" evidence="6">
    <location>
        <begin position="125"/>
        <end position="142"/>
    </location>
</feature>
<feature type="transmembrane region" description="Helical" evidence="6">
    <location>
        <begin position="240"/>
        <end position="258"/>
    </location>
</feature>
<dbReference type="EMBL" id="JBHTJV010000013">
    <property type="protein sequence ID" value="MFD0917573.1"/>
    <property type="molecule type" value="Genomic_DNA"/>
</dbReference>
<dbReference type="InterPro" id="IPR050189">
    <property type="entry name" value="MFS_Efflux_Transporters"/>
</dbReference>
<name>A0ABW3FII4_9HYPH</name>
<proteinExistence type="predicted"/>
<accession>A0ABW3FII4</accession>
<feature type="transmembrane region" description="Helical" evidence="6">
    <location>
        <begin position="94"/>
        <end position="116"/>
    </location>
</feature>
<dbReference type="InterPro" id="IPR011701">
    <property type="entry name" value="MFS"/>
</dbReference>
<evidence type="ECO:0000256" key="3">
    <source>
        <dbReference type="ARBA" id="ARBA00022692"/>
    </source>
</evidence>
<dbReference type="InterPro" id="IPR020846">
    <property type="entry name" value="MFS_dom"/>
</dbReference>
<feature type="transmembrane region" description="Helical" evidence="6">
    <location>
        <begin position="154"/>
        <end position="178"/>
    </location>
</feature>
<comment type="subcellular location">
    <subcellularLocation>
        <location evidence="1">Cell membrane</location>
        <topology evidence="1">Multi-pass membrane protein</topology>
    </subcellularLocation>
</comment>
<dbReference type="Gene3D" id="1.20.1250.20">
    <property type="entry name" value="MFS general substrate transporter like domains"/>
    <property type="match status" value="2"/>
</dbReference>
<comment type="caution">
    <text evidence="8">The sequence shown here is derived from an EMBL/GenBank/DDBJ whole genome shotgun (WGS) entry which is preliminary data.</text>
</comment>
<dbReference type="Pfam" id="PF07690">
    <property type="entry name" value="MFS_1"/>
    <property type="match status" value="2"/>
</dbReference>
<keyword evidence="5 6" id="KW-0472">Membrane</keyword>
<reference evidence="9" key="1">
    <citation type="journal article" date="2019" name="Int. J. Syst. Evol. Microbiol.">
        <title>The Global Catalogue of Microorganisms (GCM) 10K type strain sequencing project: providing services to taxonomists for standard genome sequencing and annotation.</title>
        <authorList>
            <consortium name="The Broad Institute Genomics Platform"/>
            <consortium name="The Broad Institute Genome Sequencing Center for Infectious Disease"/>
            <person name="Wu L."/>
            <person name="Ma J."/>
        </authorList>
    </citation>
    <scope>NUCLEOTIDE SEQUENCE [LARGE SCALE GENOMIC DNA]</scope>
    <source>
        <strain evidence="9">CCUG 60023</strain>
    </source>
</reference>
<evidence type="ECO:0000313" key="9">
    <source>
        <dbReference type="Proteomes" id="UP001597101"/>
    </source>
</evidence>
<evidence type="ECO:0000256" key="2">
    <source>
        <dbReference type="ARBA" id="ARBA00022475"/>
    </source>
</evidence>
<keyword evidence="3 6" id="KW-0812">Transmembrane</keyword>
<organism evidence="8 9">
    <name type="scientific">Pseudahrensia aquimaris</name>
    <dbReference type="NCBI Taxonomy" id="744461"/>
    <lineage>
        <taxon>Bacteria</taxon>
        <taxon>Pseudomonadati</taxon>
        <taxon>Pseudomonadota</taxon>
        <taxon>Alphaproteobacteria</taxon>
        <taxon>Hyphomicrobiales</taxon>
        <taxon>Ahrensiaceae</taxon>
        <taxon>Pseudahrensia</taxon>
    </lineage>
</organism>
<feature type="transmembrane region" description="Helical" evidence="6">
    <location>
        <begin position="69"/>
        <end position="88"/>
    </location>
</feature>
<keyword evidence="2" id="KW-1003">Cell membrane</keyword>
<evidence type="ECO:0000259" key="7">
    <source>
        <dbReference type="PROSITE" id="PS50850"/>
    </source>
</evidence>
<feature type="transmembrane region" description="Helical" evidence="6">
    <location>
        <begin position="38"/>
        <end position="57"/>
    </location>
</feature>
<dbReference type="SUPFAM" id="SSF103473">
    <property type="entry name" value="MFS general substrate transporter"/>
    <property type="match status" value="1"/>
</dbReference>
<sequence length="395" mass="41418">MPGIIALAFAYVMSQFYRSFLAVLTPVLSSELGMTNNQLSQALAAWFVVFALSQFLVGPMLDRLGPKLTAALLFFAGAGGGAAMFAVASAPWMVIVAMGAIGLGCSPVLMATLYIFRAEFSAKRFAFLSSTFIAFGNAGNLLGTSPLASLADAYGWRLVMGGLCAVTVAIAVATLLLVKNPHVSGGPDRDNGSYWRVFSIPALWPIFPMCLFGYAIIANIRGLWAGPYFDQVHGLAATEIGSITFFVAVAMVIGSLAYGPMDTLFNSRKWVVLGGNGLTIVALAAWAFNPLGSVEFVSGALVVMGLAGMFYGVVMAHCMAYVPADLTGRGVTLINFFSIGGTGLMQGLSGFVYDASAVSGDEVSGFSAVIWLYLAASVFASVVYIFSKDAKPSPS</sequence>
<evidence type="ECO:0000256" key="4">
    <source>
        <dbReference type="ARBA" id="ARBA00022989"/>
    </source>
</evidence>
<feature type="transmembrane region" description="Helical" evidence="6">
    <location>
        <begin position="198"/>
        <end position="220"/>
    </location>
</feature>
<evidence type="ECO:0000256" key="5">
    <source>
        <dbReference type="ARBA" id="ARBA00023136"/>
    </source>
</evidence>
<feature type="transmembrane region" description="Helical" evidence="6">
    <location>
        <begin position="334"/>
        <end position="353"/>
    </location>
</feature>
<dbReference type="PROSITE" id="PS50850">
    <property type="entry name" value="MFS"/>
    <property type="match status" value="1"/>
</dbReference>
<evidence type="ECO:0000256" key="6">
    <source>
        <dbReference type="SAM" id="Phobius"/>
    </source>
</evidence>
<keyword evidence="4 6" id="KW-1133">Transmembrane helix</keyword>
<dbReference type="Proteomes" id="UP001597101">
    <property type="component" value="Unassembled WGS sequence"/>
</dbReference>
<dbReference type="PANTHER" id="PTHR43124:SF3">
    <property type="entry name" value="CHLORAMPHENICOL EFFLUX PUMP RV0191"/>
    <property type="match status" value="1"/>
</dbReference>
<dbReference type="InterPro" id="IPR036259">
    <property type="entry name" value="MFS_trans_sf"/>
</dbReference>
<feature type="transmembrane region" description="Helical" evidence="6">
    <location>
        <begin position="270"/>
        <end position="288"/>
    </location>
</feature>
<evidence type="ECO:0000313" key="8">
    <source>
        <dbReference type="EMBL" id="MFD0917573.1"/>
    </source>
</evidence>
<dbReference type="RefSeq" id="WP_377213430.1">
    <property type="nucleotide sequence ID" value="NZ_JBHTJV010000013.1"/>
</dbReference>
<protein>
    <submittedName>
        <fullName evidence="8">MFS transporter</fullName>
    </submittedName>
</protein>
<feature type="transmembrane region" description="Helical" evidence="6">
    <location>
        <begin position="365"/>
        <end position="386"/>
    </location>
</feature>